<keyword evidence="3" id="KW-1185">Reference proteome</keyword>
<gene>
    <name evidence="2" type="ORF">A176_005194</name>
</gene>
<evidence type="ECO:0000256" key="1">
    <source>
        <dbReference type="SAM" id="SignalP"/>
    </source>
</evidence>
<dbReference type="PATRIC" id="fig|1297742.4.peg.5273"/>
<dbReference type="Proteomes" id="UP000009026">
    <property type="component" value="Chromosome"/>
</dbReference>
<reference evidence="2 3" key="1">
    <citation type="journal article" date="2016" name="PLoS ONE">
        <title>Complete Genome Sequence and Comparative Genomics of a Novel Myxobacterium Myxococcus hansupus.</title>
        <authorList>
            <person name="Sharma G."/>
            <person name="Narwani T."/>
            <person name="Subramanian S."/>
        </authorList>
    </citation>
    <scope>NUCLEOTIDE SEQUENCE [LARGE SCALE GENOMIC DNA]</scope>
    <source>
        <strain evidence="3">mixupus</strain>
    </source>
</reference>
<sequence>MAFAYKTKLGGFLVAVTVGMVLLGAGRAHAAPGPTDDGKRSPEVTLRGGVVFPMFLIYEIPGPLVGVTVGWQLGRHFQLVAQGEVGAVFFDGAQRYLTKVGGGIRASPWPNSPVSPWLQLGGGATGHVERVSLVLPQRTVSATDFGAELTADIAIGVRISHRLDVGVGWDHIVLPASFYKVYTGSESLPNRGYATAWLGVKL</sequence>
<organism evidence="2 3">
    <name type="scientific">Pseudomyxococcus hansupus</name>
    <dbReference type="NCBI Taxonomy" id="1297742"/>
    <lineage>
        <taxon>Bacteria</taxon>
        <taxon>Pseudomonadati</taxon>
        <taxon>Myxococcota</taxon>
        <taxon>Myxococcia</taxon>
        <taxon>Myxococcales</taxon>
        <taxon>Cystobacterineae</taxon>
        <taxon>Myxococcaceae</taxon>
        <taxon>Pseudomyxococcus</taxon>
    </lineage>
</organism>
<name>A0A0H4XJ37_9BACT</name>
<feature type="chain" id="PRO_5005212807" description="Outer membrane protein beta-barrel domain-containing protein" evidence="1">
    <location>
        <begin position="31"/>
        <end position="202"/>
    </location>
</feature>
<accession>A0A0H4XJ37</accession>
<dbReference type="EMBL" id="CP012109">
    <property type="protein sequence ID" value="AKQ68282.1"/>
    <property type="molecule type" value="Genomic_DNA"/>
</dbReference>
<evidence type="ECO:0000313" key="2">
    <source>
        <dbReference type="EMBL" id="AKQ68282.1"/>
    </source>
</evidence>
<protein>
    <recommendedName>
        <fullName evidence="4">Outer membrane protein beta-barrel domain-containing protein</fullName>
    </recommendedName>
</protein>
<proteinExistence type="predicted"/>
<dbReference type="AlphaFoldDB" id="A0A0H4XJ37"/>
<feature type="signal peptide" evidence="1">
    <location>
        <begin position="1"/>
        <end position="30"/>
    </location>
</feature>
<evidence type="ECO:0008006" key="4">
    <source>
        <dbReference type="Google" id="ProtNLM"/>
    </source>
</evidence>
<dbReference type="STRING" id="1297742.A176_005194"/>
<dbReference type="KEGG" id="mym:A176_005194"/>
<evidence type="ECO:0000313" key="3">
    <source>
        <dbReference type="Proteomes" id="UP000009026"/>
    </source>
</evidence>
<keyword evidence="1" id="KW-0732">Signal</keyword>